<evidence type="ECO:0000256" key="6">
    <source>
        <dbReference type="ARBA" id="ARBA00022970"/>
    </source>
</evidence>
<keyword evidence="2" id="KW-0813">Transport</keyword>
<dbReference type="GO" id="GO:0005886">
    <property type="term" value="C:plasma membrane"/>
    <property type="evidence" value="ECO:0007669"/>
    <property type="project" value="UniProtKB-SubCell"/>
</dbReference>
<dbReference type="InterPro" id="IPR018227">
    <property type="entry name" value="Amino_acid_transport_2"/>
</dbReference>
<dbReference type="Proteomes" id="UP000034516">
    <property type="component" value="Unassembled WGS sequence"/>
</dbReference>
<dbReference type="Gene3D" id="1.20.1740.10">
    <property type="entry name" value="Amino acid/polyamine transporter I"/>
    <property type="match status" value="1"/>
</dbReference>
<keyword evidence="8 9" id="KW-0472">Membrane</keyword>
<dbReference type="PANTHER" id="PTHR46997:SF2">
    <property type="entry name" value="TYROSINE-SPECIFIC TRANSPORT SYSTEM"/>
    <property type="match status" value="1"/>
</dbReference>
<evidence type="ECO:0000313" key="10">
    <source>
        <dbReference type="EMBL" id="KKS41898.1"/>
    </source>
</evidence>
<feature type="transmembrane region" description="Helical" evidence="9">
    <location>
        <begin position="219"/>
        <end position="245"/>
    </location>
</feature>
<name>A0A0G1BWU6_9BACT</name>
<dbReference type="AlphaFoldDB" id="A0A0G1BWU6"/>
<evidence type="ECO:0000256" key="7">
    <source>
        <dbReference type="ARBA" id="ARBA00022989"/>
    </source>
</evidence>
<protein>
    <submittedName>
        <fullName evidence="10">Aromatic amino acid permease</fullName>
    </submittedName>
</protein>
<dbReference type="PANTHER" id="PTHR46997">
    <property type="entry name" value="LOW AFFINITY TRYPTOPHAN PERMEASE-RELATED"/>
    <property type="match status" value="1"/>
</dbReference>
<gene>
    <name evidence="10" type="ORF">UV02_C0022G0008</name>
</gene>
<evidence type="ECO:0000256" key="3">
    <source>
        <dbReference type="ARBA" id="ARBA00022475"/>
    </source>
</evidence>
<dbReference type="GO" id="GO:0015173">
    <property type="term" value="F:aromatic amino acid transmembrane transporter activity"/>
    <property type="evidence" value="ECO:0007669"/>
    <property type="project" value="InterPro"/>
</dbReference>
<sequence>MAFWHKSKNFLYGYAMLTGTIIGVGIFSLPFITVRIGFPIVLAYFLLLGAVVAVIHIFWGEVQTKTKGHHRLSGMAKIYLGNSWSKLALISNIGGLFGAIVAYLVVGSEFLYTLLDHYLGGGQASYAIIYCFLGAMLVWLGAKAIARLEVAGIFALILVLILILVKAIGHLDFNNLAISADNGRNLFLPYGAVLFSLWGASALPEVRDILGRNKKQLRLVIVCSIISAVAVYFVFIALVVGLTGAKTTESALSGLNEIFGAEMGALLLMLGIITTFTSHVSLSLALKRVLIYDVKMAGLTAWFLAAILPVGFYFVGLNDFIKIISFVGAIMLAVDGIVIILMYNKAVPSKKRPAKIIATVLIMALLAGIVYEGWQPAGPAGVSHASKL</sequence>
<reference evidence="10 11" key="1">
    <citation type="journal article" date="2015" name="Nature">
        <title>rRNA introns, odd ribosomes, and small enigmatic genomes across a large radiation of phyla.</title>
        <authorList>
            <person name="Brown C.T."/>
            <person name="Hug L.A."/>
            <person name="Thomas B.C."/>
            <person name="Sharon I."/>
            <person name="Castelle C.J."/>
            <person name="Singh A."/>
            <person name="Wilkins M.J."/>
            <person name="Williams K.H."/>
            <person name="Banfield J.F."/>
        </authorList>
    </citation>
    <scope>NUCLEOTIDE SEQUENCE [LARGE SCALE GENOMIC DNA]</scope>
</reference>
<feature type="transmembrane region" description="Helical" evidence="9">
    <location>
        <begin position="265"/>
        <end position="286"/>
    </location>
</feature>
<feature type="transmembrane region" description="Helical" evidence="9">
    <location>
        <begin position="298"/>
        <end position="317"/>
    </location>
</feature>
<proteinExistence type="predicted"/>
<dbReference type="InterPro" id="IPR013059">
    <property type="entry name" value="Trp_tyr_transpt"/>
</dbReference>
<feature type="transmembrane region" description="Helical" evidence="9">
    <location>
        <begin position="356"/>
        <end position="374"/>
    </location>
</feature>
<keyword evidence="4" id="KW-0997">Cell inner membrane</keyword>
<feature type="transmembrane region" description="Helical" evidence="9">
    <location>
        <begin position="188"/>
        <end position="207"/>
    </location>
</feature>
<feature type="transmembrane region" description="Helical" evidence="9">
    <location>
        <begin position="38"/>
        <end position="59"/>
    </location>
</feature>
<keyword evidence="5 9" id="KW-0812">Transmembrane</keyword>
<dbReference type="EMBL" id="LCCW01000022">
    <property type="protein sequence ID" value="KKS41898.1"/>
    <property type="molecule type" value="Genomic_DNA"/>
</dbReference>
<dbReference type="GO" id="GO:0003333">
    <property type="term" value="P:amino acid transmembrane transport"/>
    <property type="evidence" value="ECO:0007669"/>
    <property type="project" value="InterPro"/>
</dbReference>
<keyword evidence="7 9" id="KW-1133">Transmembrane helix</keyword>
<evidence type="ECO:0000256" key="9">
    <source>
        <dbReference type="SAM" id="Phobius"/>
    </source>
</evidence>
<evidence type="ECO:0000256" key="4">
    <source>
        <dbReference type="ARBA" id="ARBA00022519"/>
    </source>
</evidence>
<comment type="caution">
    <text evidence="10">The sequence shown here is derived from an EMBL/GenBank/DDBJ whole genome shotgun (WGS) entry which is preliminary data.</text>
</comment>
<organism evidence="10 11">
    <name type="scientific">Candidatus Kuenenbacteria bacterium GW2011_GWA2_42_15</name>
    <dbReference type="NCBI Taxonomy" id="1618677"/>
    <lineage>
        <taxon>Bacteria</taxon>
        <taxon>Candidatus Kueneniibacteriota</taxon>
    </lineage>
</organism>
<evidence type="ECO:0000256" key="8">
    <source>
        <dbReference type="ARBA" id="ARBA00023136"/>
    </source>
</evidence>
<comment type="subcellular location">
    <subcellularLocation>
        <location evidence="1">Cell inner membrane</location>
        <topology evidence="1">Multi-pass membrane protein</topology>
    </subcellularLocation>
</comment>
<keyword evidence="3" id="KW-1003">Cell membrane</keyword>
<evidence type="ECO:0000256" key="1">
    <source>
        <dbReference type="ARBA" id="ARBA00004429"/>
    </source>
</evidence>
<keyword evidence="6" id="KW-0029">Amino-acid transport</keyword>
<feature type="transmembrane region" description="Helical" evidence="9">
    <location>
        <begin position="118"/>
        <end position="141"/>
    </location>
</feature>
<evidence type="ECO:0000313" key="11">
    <source>
        <dbReference type="Proteomes" id="UP000034516"/>
    </source>
</evidence>
<feature type="transmembrane region" description="Helical" evidence="9">
    <location>
        <begin position="87"/>
        <end position="106"/>
    </location>
</feature>
<feature type="transmembrane region" description="Helical" evidence="9">
    <location>
        <begin position="12"/>
        <end position="32"/>
    </location>
</feature>
<feature type="transmembrane region" description="Helical" evidence="9">
    <location>
        <begin position="323"/>
        <end position="344"/>
    </location>
</feature>
<evidence type="ECO:0000256" key="5">
    <source>
        <dbReference type="ARBA" id="ARBA00022692"/>
    </source>
</evidence>
<accession>A0A0G1BWU6</accession>
<dbReference type="Pfam" id="PF03222">
    <property type="entry name" value="Trp_Tyr_perm"/>
    <property type="match status" value="1"/>
</dbReference>
<feature type="transmembrane region" description="Helical" evidence="9">
    <location>
        <begin position="148"/>
        <end position="168"/>
    </location>
</feature>
<evidence type="ECO:0000256" key="2">
    <source>
        <dbReference type="ARBA" id="ARBA00022448"/>
    </source>
</evidence>